<sequence length="208" mass="22444">MISALFEGPESADSVSEATQLLRDGLDHITERRERAVIVTAIGAWGQDTSDLLSDPDPAIQGCAALADACAENPRATDEILRALRARATVDEWFSEPLPYTEGPARHALLAAAIERATFEELLPAALAMVPLCSNLTAAHDWGPLLGAAFPCGYAECDGPTQLRHEYLSALVERDAVWRFGHLTASWLRDVGLPTDRDAVKALLRSAN</sequence>
<dbReference type="EMBL" id="JAINZZ010000099">
    <property type="protein sequence ID" value="MBY8882994.1"/>
    <property type="molecule type" value="Genomic_DNA"/>
</dbReference>
<name>A0ABS7QJX0_9ACTN</name>
<comment type="caution">
    <text evidence="1">The sequence shown here is derived from an EMBL/GenBank/DDBJ whole genome shotgun (WGS) entry which is preliminary data.</text>
</comment>
<dbReference type="RefSeq" id="WP_222969777.1">
    <property type="nucleotide sequence ID" value="NZ_JAINZZ010000099.1"/>
</dbReference>
<evidence type="ECO:0000313" key="2">
    <source>
        <dbReference type="Proteomes" id="UP000778578"/>
    </source>
</evidence>
<evidence type="ECO:0008006" key="3">
    <source>
        <dbReference type="Google" id="ProtNLM"/>
    </source>
</evidence>
<accession>A0ABS7QJX0</accession>
<organism evidence="1 2">
    <name type="scientific">Actinacidiphila acidipaludis</name>
    <dbReference type="NCBI Taxonomy" id="2873382"/>
    <lineage>
        <taxon>Bacteria</taxon>
        <taxon>Bacillati</taxon>
        <taxon>Actinomycetota</taxon>
        <taxon>Actinomycetes</taxon>
        <taxon>Kitasatosporales</taxon>
        <taxon>Streptomycetaceae</taxon>
        <taxon>Actinacidiphila</taxon>
    </lineage>
</organism>
<dbReference type="Proteomes" id="UP000778578">
    <property type="component" value="Unassembled WGS sequence"/>
</dbReference>
<protein>
    <recommendedName>
        <fullName evidence="3">DUF4192 family protein</fullName>
    </recommendedName>
</protein>
<gene>
    <name evidence="1" type="ORF">K7862_35985</name>
</gene>
<keyword evidence="2" id="KW-1185">Reference proteome</keyword>
<evidence type="ECO:0000313" key="1">
    <source>
        <dbReference type="EMBL" id="MBY8882994.1"/>
    </source>
</evidence>
<reference evidence="1 2" key="1">
    <citation type="submission" date="2021-08" db="EMBL/GenBank/DDBJ databases">
        <title>WGS of actinomycetes from Thailand.</title>
        <authorList>
            <person name="Thawai C."/>
        </authorList>
    </citation>
    <scope>NUCLEOTIDE SEQUENCE [LARGE SCALE GENOMIC DNA]</scope>
    <source>
        <strain evidence="1 2">PLK6-54</strain>
    </source>
</reference>
<proteinExistence type="predicted"/>